<organism evidence="7 8">
    <name type="scientific">Neomoorella glycerini</name>
    <dbReference type="NCBI Taxonomy" id="55779"/>
    <lineage>
        <taxon>Bacteria</taxon>
        <taxon>Bacillati</taxon>
        <taxon>Bacillota</taxon>
        <taxon>Clostridia</taxon>
        <taxon>Neomoorellales</taxon>
        <taxon>Neomoorellaceae</taxon>
        <taxon>Neomoorella</taxon>
    </lineage>
</organism>
<evidence type="ECO:0000256" key="2">
    <source>
        <dbReference type="ARBA" id="ARBA00022475"/>
    </source>
</evidence>
<evidence type="ECO:0000256" key="5">
    <source>
        <dbReference type="ARBA" id="ARBA00023136"/>
    </source>
</evidence>
<sequence length="366" mass="39322">MNTRLSAWLKIFNREGWGAILTPILGIIFGFAVAALVIFQQGKDPLAAYKELFLGSFGDLDSFTFTLLRFIPLAFTGLAVTLAYRGGVFNIGAEGQLYVAALASTWVGVSMPGLPVFIHLPLALFAGMVAGALFAFIPGYLKATRNFNEILITILMNYIGINLVGLAVNNFLMEPNQTAPQSSLIARSAWLPFILPGTFLHAGLILVFIFALLIYYILWHTTWGYEIRSVGTNREAARYGGVEVKQVIILVMTASGALASFAGSSEILGVQHRLLENFMVGYGYDAIAVALLGGLHPFGTLLAALFFGALRNGANSMQISAGVPVAIVYIIQALAVLSIIGATAARKVYFQVWFGGKINGSHSGRS</sequence>
<name>A0A6I5ZRB7_9FIRM</name>
<dbReference type="CDD" id="cd06580">
    <property type="entry name" value="TM_PBP1_transp_TpRbsC_like"/>
    <property type="match status" value="1"/>
</dbReference>
<evidence type="ECO:0000256" key="1">
    <source>
        <dbReference type="ARBA" id="ARBA00004651"/>
    </source>
</evidence>
<comment type="subcellular location">
    <subcellularLocation>
        <location evidence="1">Cell membrane</location>
        <topology evidence="1">Multi-pass membrane protein</topology>
    </subcellularLocation>
</comment>
<dbReference type="InterPro" id="IPR001851">
    <property type="entry name" value="ABC_transp_permease"/>
</dbReference>
<evidence type="ECO:0000256" key="4">
    <source>
        <dbReference type="ARBA" id="ARBA00022989"/>
    </source>
</evidence>
<feature type="transmembrane region" description="Helical" evidence="6">
    <location>
        <begin position="20"/>
        <end position="42"/>
    </location>
</feature>
<evidence type="ECO:0000256" key="3">
    <source>
        <dbReference type="ARBA" id="ARBA00022692"/>
    </source>
</evidence>
<dbReference type="AlphaFoldDB" id="A0A6I5ZRB7"/>
<feature type="transmembrane region" description="Helical" evidence="6">
    <location>
        <begin position="193"/>
        <end position="218"/>
    </location>
</feature>
<evidence type="ECO:0000256" key="6">
    <source>
        <dbReference type="SAM" id="Phobius"/>
    </source>
</evidence>
<feature type="transmembrane region" description="Helical" evidence="6">
    <location>
        <begin position="322"/>
        <end position="345"/>
    </location>
</feature>
<feature type="transmembrane region" description="Helical" evidence="6">
    <location>
        <begin position="247"/>
        <end position="267"/>
    </location>
</feature>
<proteinExistence type="predicted"/>
<keyword evidence="5 6" id="KW-0472">Membrane</keyword>
<dbReference type="PANTHER" id="PTHR47089">
    <property type="entry name" value="ABC TRANSPORTER, PERMEASE PROTEIN"/>
    <property type="match status" value="1"/>
</dbReference>
<keyword evidence="3 6" id="KW-0812">Transmembrane</keyword>
<feature type="transmembrane region" description="Helical" evidence="6">
    <location>
        <begin position="120"/>
        <end position="141"/>
    </location>
</feature>
<keyword evidence="8" id="KW-1185">Reference proteome</keyword>
<feature type="transmembrane region" description="Helical" evidence="6">
    <location>
        <begin position="62"/>
        <end position="84"/>
    </location>
</feature>
<protein>
    <submittedName>
        <fullName evidence="7">Branched-chain amino acid transport system / permease component</fullName>
    </submittedName>
</protein>
<keyword evidence="2" id="KW-1003">Cell membrane</keyword>
<dbReference type="GO" id="GO:0005886">
    <property type="term" value="C:plasma membrane"/>
    <property type="evidence" value="ECO:0007669"/>
    <property type="project" value="UniProtKB-SubCell"/>
</dbReference>
<dbReference type="RefSeq" id="WP_156272957.1">
    <property type="nucleotide sequence ID" value="NZ_CP046244.1"/>
</dbReference>
<feature type="transmembrane region" description="Helical" evidence="6">
    <location>
        <begin position="96"/>
        <end position="114"/>
    </location>
</feature>
<feature type="transmembrane region" description="Helical" evidence="6">
    <location>
        <begin position="150"/>
        <end position="173"/>
    </location>
</feature>
<dbReference type="OrthoDB" id="45037at2"/>
<dbReference type="PANTHER" id="PTHR47089:SF1">
    <property type="entry name" value="GUANOSINE ABC TRANSPORTER PERMEASE PROTEIN NUPP"/>
    <property type="match status" value="1"/>
</dbReference>
<dbReference type="GO" id="GO:0022857">
    <property type="term" value="F:transmembrane transporter activity"/>
    <property type="evidence" value="ECO:0007669"/>
    <property type="project" value="InterPro"/>
</dbReference>
<evidence type="ECO:0000313" key="7">
    <source>
        <dbReference type="EMBL" id="QGP92278.1"/>
    </source>
</evidence>
<evidence type="ECO:0000313" key="8">
    <source>
        <dbReference type="Proteomes" id="UP000425916"/>
    </source>
</evidence>
<dbReference type="Proteomes" id="UP000425916">
    <property type="component" value="Chromosome"/>
</dbReference>
<feature type="transmembrane region" description="Helical" evidence="6">
    <location>
        <begin position="287"/>
        <end position="310"/>
    </location>
</feature>
<accession>A0A6I5ZRB7</accession>
<dbReference type="Pfam" id="PF02653">
    <property type="entry name" value="BPD_transp_2"/>
    <property type="match status" value="1"/>
</dbReference>
<keyword evidence="4 6" id="KW-1133">Transmembrane helix</keyword>
<reference evidence="7 8" key="1">
    <citation type="submission" date="2019-11" db="EMBL/GenBank/DDBJ databases">
        <title>Genome sequence of Moorella glycerini DSM11254.</title>
        <authorList>
            <person name="Poehlein A."/>
            <person name="Boeer T."/>
            <person name="Daniel R."/>
        </authorList>
    </citation>
    <scope>NUCLEOTIDE SEQUENCE [LARGE SCALE GENOMIC DNA]</scope>
    <source>
        <strain evidence="7 8">DSM 11254</strain>
    </source>
</reference>
<gene>
    <name evidence="7" type="ORF">MGLY_16500</name>
</gene>
<dbReference type="EMBL" id="CP046244">
    <property type="protein sequence ID" value="QGP92278.1"/>
    <property type="molecule type" value="Genomic_DNA"/>
</dbReference>